<dbReference type="AlphaFoldDB" id="W6PIK3"/>
<gene>
    <name evidence="1" type="ORF">BN890_53500</name>
</gene>
<evidence type="ECO:0000313" key="2">
    <source>
        <dbReference type="Proteomes" id="UP000019380"/>
    </source>
</evidence>
<proteinExistence type="predicted"/>
<protein>
    <submittedName>
        <fullName evidence="1">Uncharacterized protein</fullName>
    </submittedName>
</protein>
<dbReference type="EMBL" id="CBXG010000056">
    <property type="protein sequence ID" value="CDM07722.1"/>
    <property type="molecule type" value="Genomic_DNA"/>
</dbReference>
<name>W6PIK3_9BACE</name>
<comment type="caution">
    <text evidence="1">The sequence shown here is derived from an EMBL/GenBank/DDBJ whole genome shotgun (WGS) entry which is preliminary data.</text>
</comment>
<organism evidence="1 2">
    <name type="scientific">Bacteroides xylanisolvens SD CC 1b</name>
    <dbReference type="NCBI Taxonomy" id="702447"/>
    <lineage>
        <taxon>Bacteria</taxon>
        <taxon>Pseudomonadati</taxon>
        <taxon>Bacteroidota</taxon>
        <taxon>Bacteroidia</taxon>
        <taxon>Bacteroidales</taxon>
        <taxon>Bacteroidaceae</taxon>
        <taxon>Bacteroides</taxon>
    </lineage>
</organism>
<dbReference type="Proteomes" id="UP000019380">
    <property type="component" value="Unassembled WGS sequence"/>
</dbReference>
<sequence>MPCVTYRRQACFSCRYEQRRGYMVIRMLPMEKIGWKKK</sequence>
<evidence type="ECO:0000313" key="1">
    <source>
        <dbReference type="EMBL" id="CDM07722.1"/>
    </source>
</evidence>
<accession>W6PIK3</accession>
<reference evidence="1 2" key="1">
    <citation type="submission" date="2013-12" db="EMBL/GenBank/DDBJ databases">
        <title>Improved hybrid genome assemblies of Bacteroides xylanisolvens SD CC 1b and Bacteroides xylanisolvens SD CC 2a using Illumina and 454 Sequencing.</title>
        <authorList>
            <person name="Ramaraj T."/>
            <person name="Sundararajan A."/>
            <person name="Mudge J."/>
            <person name="Schilkey F.D."/>
            <person name="Delvecchio V."/>
            <person name="Donlon M."/>
            <person name="Ziemer C."/>
        </authorList>
    </citation>
    <scope>NUCLEOTIDE SEQUENCE [LARGE SCALE GENOMIC DNA]</scope>
</reference>